<protein>
    <submittedName>
        <fullName evidence="1">Uncharacterized protein</fullName>
    </submittedName>
</protein>
<organism evidence="1">
    <name type="scientific">Rhizophora mucronata</name>
    <name type="common">Asiatic mangrove</name>
    <dbReference type="NCBI Taxonomy" id="61149"/>
    <lineage>
        <taxon>Eukaryota</taxon>
        <taxon>Viridiplantae</taxon>
        <taxon>Streptophyta</taxon>
        <taxon>Embryophyta</taxon>
        <taxon>Tracheophyta</taxon>
        <taxon>Spermatophyta</taxon>
        <taxon>Magnoliopsida</taxon>
        <taxon>eudicotyledons</taxon>
        <taxon>Gunneridae</taxon>
        <taxon>Pentapetalae</taxon>
        <taxon>rosids</taxon>
        <taxon>fabids</taxon>
        <taxon>Malpighiales</taxon>
        <taxon>Rhizophoraceae</taxon>
        <taxon>Rhizophora</taxon>
    </lineage>
</organism>
<sequence>MEPESDTPMGGAGSITMVIYGLLVF</sequence>
<reference evidence="1" key="1">
    <citation type="submission" date="2018-02" db="EMBL/GenBank/DDBJ databases">
        <title>Rhizophora mucronata_Transcriptome.</title>
        <authorList>
            <person name="Meera S.P."/>
            <person name="Sreeshan A."/>
            <person name="Augustine A."/>
        </authorList>
    </citation>
    <scope>NUCLEOTIDE SEQUENCE</scope>
    <source>
        <tissue evidence="1">Leaf</tissue>
    </source>
</reference>
<proteinExistence type="predicted"/>
<dbReference type="EMBL" id="GGEC01069929">
    <property type="protein sequence ID" value="MBX50413.1"/>
    <property type="molecule type" value="Transcribed_RNA"/>
</dbReference>
<accession>A0A2P2P6W2</accession>
<dbReference type="AlphaFoldDB" id="A0A2P2P6W2"/>
<evidence type="ECO:0000313" key="1">
    <source>
        <dbReference type="EMBL" id="MBX50413.1"/>
    </source>
</evidence>
<name>A0A2P2P6W2_RHIMU</name>